<reference evidence="2 3" key="1">
    <citation type="journal article" date="2019" name="Int. J. Syst. Evol. Microbiol.">
        <title>The Global Catalogue of Microorganisms (GCM) 10K type strain sequencing project: providing services to taxonomists for standard genome sequencing and annotation.</title>
        <authorList>
            <consortium name="The Broad Institute Genomics Platform"/>
            <consortium name="The Broad Institute Genome Sequencing Center for Infectious Disease"/>
            <person name="Wu L."/>
            <person name="Ma J."/>
        </authorList>
    </citation>
    <scope>NUCLEOTIDE SEQUENCE [LARGE SCALE GENOMIC DNA]</scope>
    <source>
        <strain evidence="2 3">JCM 4805</strain>
    </source>
</reference>
<sequence length="287" mass="31313">MSNDQRNAPSVDQLIDVIANSSVGIAVTDRSGAVVLHNRAQSVLMGGEADQLGGRILVDGSADGLQTLIQRLEKDQRVENVQVTYRDADGKHQQTARVNAVLAGSGADTRIHWVSRPELGERLPVSNNSTEDITSDAASWIRAVNERPLPTLAPAKDQEDVLREFYEVAPVAIHLIGVNGQVMHANPADVSLVGYTSSPNEYVGQHIRTIYEDEGLLDDFLGRWDEDSPIINFRANFLTREGAPKPVLIFSTAQAEGGSVTNTRCFVFSDPEPQRERDTISAFGWPA</sequence>
<dbReference type="InterPro" id="IPR035965">
    <property type="entry name" value="PAS-like_dom_sf"/>
</dbReference>
<name>A0ABN0ZJ71_9ACTN</name>
<dbReference type="InterPro" id="IPR000014">
    <property type="entry name" value="PAS"/>
</dbReference>
<dbReference type="PROSITE" id="PS50112">
    <property type="entry name" value="PAS"/>
    <property type="match status" value="1"/>
</dbReference>
<evidence type="ECO:0000259" key="1">
    <source>
        <dbReference type="PROSITE" id="PS50112"/>
    </source>
</evidence>
<dbReference type="SUPFAM" id="SSF55785">
    <property type="entry name" value="PYP-like sensor domain (PAS domain)"/>
    <property type="match status" value="2"/>
</dbReference>
<accession>A0ABN0ZJ71</accession>
<organism evidence="2 3">
    <name type="scientific">Streptomyces olivaceiscleroticus</name>
    <dbReference type="NCBI Taxonomy" id="68245"/>
    <lineage>
        <taxon>Bacteria</taxon>
        <taxon>Bacillati</taxon>
        <taxon>Actinomycetota</taxon>
        <taxon>Actinomycetes</taxon>
        <taxon>Kitasatosporales</taxon>
        <taxon>Streptomycetaceae</taxon>
        <taxon>Streptomyces</taxon>
    </lineage>
</organism>
<dbReference type="Pfam" id="PF13426">
    <property type="entry name" value="PAS_9"/>
    <property type="match status" value="2"/>
</dbReference>
<dbReference type="Proteomes" id="UP001500909">
    <property type="component" value="Unassembled WGS sequence"/>
</dbReference>
<evidence type="ECO:0000313" key="3">
    <source>
        <dbReference type="Proteomes" id="UP001500909"/>
    </source>
</evidence>
<protein>
    <recommendedName>
        <fullName evidence="1">PAS domain-containing protein</fullName>
    </recommendedName>
</protein>
<dbReference type="NCBIfam" id="TIGR00229">
    <property type="entry name" value="sensory_box"/>
    <property type="match status" value="1"/>
</dbReference>
<feature type="domain" description="PAS" evidence="1">
    <location>
        <begin position="158"/>
        <end position="196"/>
    </location>
</feature>
<evidence type="ECO:0000313" key="2">
    <source>
        <dbReference type="EMBL" id="GAA0449806.1"/>
    </source>
</evidence>
<dbReference type="EMBL" id="BAAABY010000009">
    <property type="protein sequence ID" value="GAA0449806.1"/>
    <property type="molecule type" value="Genomic_DNA"/>
</dbReference>
<dbReference type="SMART" id="SM00091">
    <property type="entry name" value="PAS"/>
    <property type="match status" value="2"/>
</dbReference>
<comment type="caution">
    <text evidence="2">The sequence shown here is derived from an EMBL/GenBank/DDBJ whole genome shotgun (WGS) entry which is preliminary data.</text>
</comment>
<dbReference type="Gene3D" id="3.30.450.20">
    <property type="entry name" value="PAS domain"/>
    <property type="match status" value="2"/>
</dbReference>
<keyword evidence="3" id="KW-1185">Reference proteome</keyword>
<dbReference type="CDD" id="cd00130">
    <property type="entry name" value="PAS"/>
    <property type="match status" value="1"/>
</dbReference>
<gene>
    <name evidence="2" type="ORF">GCM10010361_12360</name>
</gene>
<dbReference type="RefSeq" id="WP_346093617.1">
    <property type="nucleotide sequence ID" value="NZ_BAAABY010000009.1"/>
</dbReference>
<proteinExistence type="predicted"/>